<keyword evidence="4" id="KW-1185">Reference proteome</keyword>
<keyword evidence="1" id="KW-0175">Coiled coil</keyword>
<dbReference type="Proteomes" id="UP000285060">
    <property type="component" value="Unassembled WGS sequence"/>
</dbReference>
<gene>
    <name evidence="3" type="ORF">DYB32_006580</name>
</gene>
<dbReference type="PANTHER" id="PTHR37558:SF1">
    <property type="entry name" value="HTH CENPB-TYPE DOMAIN-CONTAINING PROTEIN"/>
    <property type="match status" value="1"/>
</dbReference>
<organism evidence="3 4">
    <name type="scientific">Aphanomyces invadans</name>
    <dbReference type="NCBI Taxonomy" id="157072"/>
    <lineage>
        <taxon>Eukaryota</taxon>
        <taxon>Sar</taxon>
        <taxon>Stramenopiles</taxon>
        <taxon>Oomycota</taxon>
        <taxon>Saprolegniomycetes</taxon>
        <taxon>Saprolegniales</taxon>
        <taxon>Verrucalvaceae</taxon>
        <taxon>Aphanomyces</taxon>
    </lineage>
</organism>
<comment type="caution">
    <text evidence="3">The sequence shown here is derived from an EMBL/GenBank/DDBJ whole genome shotgun (WGS) entry which is preliminary data.</text>
</comment>
<evidence type="ECO:0000313" key="4">
    <source>
        <dbReference type="Proteomes" id="UP000285060"/>
    </source>
</evidence>
<dbReference type="VEuPathDB" id="FungiDB:H310_12894"/>
<feature type="coiled-coil region" evidence="1">
    <location>
        <begin position="64"/>
        <end position="91"/>
    </location>
</feature>
<dbReference type="EMBL" id="QUSY01000719">
    <property type="protein sequence ID" value="RHY27719.1"/>
    <property type="molecule type" value="Genomic_DNA"/>
</dbReference>
<dbReference type="PANTHER" id="PTHR37558">
    <property type="entry name" value="HTH CENPB-TYPE DOMAIN-CONTAINING PROTEIN"/>
    <property type="match status" value="1"/>
</dbReference>
<evidence type="ECO:0000313" key="3">
    <source>
        <dbReference type="EMBL" id="RHY27719.1"/>
    </source>
</evidence>
<dbReference type="AlphaFoldDB" id="A0A3R6Y666"/>
<sequence>MFVCPHDAPYGQALARWDEVAEHMRALHGSDLTTVGCRKRMDDLMMAFKKDPSTHCAHPAQIKYKEREQLLQDLSDLIDMANKKKKAVKEERGKKLDKRETDGHRLREAAVVSMKRKPETNVEADEASPSKIKESKRSTALKNAAAAIVDLPSILEASAEFKRAELETKRDANALLQRKIELEEQRYLLDKAEREARFALEQQERHS</sequence>
<feature type="coiled-coil region" evidence="1">
    <location>
        <begin position="166"/>
        <end position="202"/>
    </location>
</feature>
<evidence type="ECO:0000256" key="2">
    <source>
        <dbReference type="SAM" id="MobiDB-lite"/>
    </source>
</evidence>
<name>A0A3R6Y666_9STRA</name>
<evidence type="ECO:0000256" key="1">
    <source>
        <dbReference type="SAM" id="Coils"/>
    </source>
</evidence>
<proteinExistence type="predicted"/>
<reference evidence="3 4" key="1">
    <citation type="submission" date="2018-08" db="EMBL/GenBank/DDBJ databases">
        <title>Aphanomyces genome sequencing and annotation.</title>
        <authorList>
            <person name="Minardi D."/>
            <person name="Oidtmann B."/>
            <person name="Van Der Giezen M."/>
            <person name="Studholme D.J."/>
        </authorList>
    </citation>
    <scope>NUCLEOTIDE SEQUENCE [LARGE SCALE GENOMIC DNA]</scope>
    <source>
        <strain evidence="3 4">NJM0002</strain>
    </source>
</reference>
<accession>A0A3R6Y666</accession>
<feature type="region of interest" description="Disordered" evidence="2">
    <location>
        <begin position="116"/>
        <end position="138"/>
    </location>
</feature>
<protein>
    <submittedName>
        <fullName evidence="3">Uncharacterized protein</fullName>
    </submittedName>
</protein>